<evidence type="ECO:0000259" key="12">
    <source>
        <dbReference type="Pfam" id="PF07715"/>
    </source>
</evidence>
<comment type="similarity">
    <text evidence="8 9">Belongs to the TonB-dependent receptor family.</text>
</comment>
<gene>
    <name evidence="13" type="ORF">QM481_01990</name>
</gene>
<proteinExistence type="inferred from homology"/>
<sequence length="1033" mass="112715">MKKLLLMSFLLVVGIFFQSNAQERKITGKVTSSVDGSALPSVTVQIVGTTKGTQTDTQGNYSIVVPSSKSVLSFRFVGFTSQEIPVGSQTVINITLKEDTKALEEVLVVGYGTQIKRDLTGNIAKIKSTEISDMPVTTFDQAIQGKAAGVVVNSGTGKLGQGIRINVRGQGSISASTQPLFVIDGIPLTTNNLALQFGSTNPLADINPQDIESMEVLKDASAAAIYGARAANGVVIITTKKGKSGQTRVNFGYQTGSSKPTRKLQFLNTEQYVNYYKMAAGNSDRIEGINPADGDSYTAYMNSFFETQGLGTFGTANQVSTNWGDLAYQDAPMSQYDMNISSGTDKTSIYVSGQYLDQKGILIGNALKRATGRINLDHNLTNKFKMGASMSLSRSLNNRLSGDRQFDNPMQMVALPPMTPSTDPTTGLPTGSLPGDPYVPYYYNPMVNIGNAFYNTTVNRTIGSIYGQLKISKDLIFRSEYGVDVLNQLEEQYYNSLTFRNTGVNGGLGLARTVRVENYNTNNFLSYTKAFGIHSIEAIGGMSFQNSTAKSHYIEGQDFPSDSYQTVSSAARKTGGESWETSFSFVSYFARANYKFNDRYIFGLSARVDGSSRFGKNKPYGLFPAVSAGWVISEEEFLKGNKTISFLKLRSSYGRTGNAEIGTESSVNVRNFPQRGLFAGDAGYGGIPGQRPIQLANPDLSWETTDQFDVGIDFGLLDNRISGEIDYYEKKTNNLLLNVNVPGTTGFAVQTRNVGKLTNKGVEFVLNTENLVGAFKWRTSINLAFNANKVTDLQGQIIEGGLSTMSRAVEGQPIGTFFTAEYAGVDPNNGDALWYKNTKNADGTVDRTTTNVYNQAQRVVVGKALPDWTGGITNTFSFKGFDLSVFFNGQFGNKINFYGVGRFSSANGRFEDNQTVDQLNSWTTTNRNTNIPEARLFYNNGAQPSSRFIQDGSFVRLRTVTLAYNLPKSLLQKANINSMRVFVTGQNLATFTKYGGWDPEVNADDIVTNVALGYDFYTAPQPRTITFGVNLGF</sequence>
<accession>A0ABT6YWL6</accession>
<dbReference type="RefSeq" id="WP_283380459.1">
    <property type="nucleotide sequence ID" value="NZ_JASHIE010000001.1"/>
</dbReference>
<keyword evidence="3 8" id="KW-1134">Transmembrane beta strand</keyword>
<evidence type="ECO:0000256" key="2">
    <source>
        <dbReference type="ARBA" id="ARBA00022448"/>
    </source>
</evidence>
<dbReference type="PROSITE" id="PS52016">
    <property type="entry name" value="TONB_DEPENDENT_REC_3"/>
    <property type="match status" value="1"/>
</dbReference>
<comment type="subcellular location">
    <subcellularLocation>
        <location evidence="1 8">Cell outer membrane</location>
        <topology evidence="1 8">Multi-pass membrane protein</topology>
    </subcellularLocation>
</comment>
<dbReference type="SUPFAM" id="SSF49464">
    <property type="entry name" value="Carboxypeptidase regulatory domain-like"/>
    <property type="match status" value="1"/>
</dbReference>
<keyword evidence="5 9" id="KW-0798">TonB box</keyword>
<keyword evidence="13" id="KW-0675">Receptor</keyword>
<evidence type="ECO:0000256" key="6">
    <source>
        <dbReference type="ARBA" id="ARBA00023136"/>
    </source>
</evidence>
<dbReference type="InterPro" id="IPR000531">
    <property type="entry name" value="Beta-barrel_TonB"/>
</dbReference>
<dbReference type="InterPro" id="IPR012910">
    <property type="entry name" value="Plug_dom"/>
</dbReference>
<evidence type="ECO:0000256" key="3">
    <source>
        <dbReference type="ARBA" id="ARBA00022452"/>
    </source>
</evidence>
<evidence type="ECO:0000256" key="4">
    <source>
        <dbReference type="ARBA" id="ARBA00022692"/>
    </source>
</evidence>
<feature type="domain" description="TonB-dependent receptor plug" evidence="12">
    <location>
        <begin position="116"/>
        <end position="234"/>
    </location>
</feature>
<dbReference type="EMBL" id="JASHIE010000001">
    <property type="protein sequence ID" value="MDI9873275.1"/>
    <property type="molecule type" value="Genomic_DNA"/>
</dbReference>
<dbReference type="InterPro" id="IPR023996">
    <property type="entry name" value="TonB-dep_OMP_SusC/RagA"/>
</dbReference>
<dbReference type="Gene3D" id="2.170.130.10">
    <property type="entry name" value="TonB-dependent receptor, plug domain"/>
    <property type="match status" value="1"/>
</dbReference>
<dbReference type="NCBIfam" id="TIGR04057">
    <property type="entry name" value="SusC_RagA_signa"/>
    <property type="match status" value="1"/>
</dbReference>
<keyword evidence="4 8" id="KW-0812">Transmembrane</keyword>
<keyword evidence="14" id="KW-1185">Reference proteome</keyword>
<feature type="signal peptide" evidence="10">
    <location>
        <begin position="1"/>
        <end position="21"/>
    </location>
</feature>
<dbReference type="InterPro" id="IPR036942">
    <property type="entry name" value="Beta-barrel_TonB_sf"/>
</dbReference>
<name>A0ABT6YWL6_9BACT</name>
<keyword evidence="6 8" id="KW-0472">Membrane</keyword>
<dbReference type="Gene3D" id="2.40.170.20">
    <property type="entry name" value="TonB-dependent receptor, beta-barrel domain"/>
    <property type="match status" value="1"/>
</dbReference>
<dbReference type="InterPro" id="IPR039426">
    <property type="entry name" value="TonB-dep_rcpt-like"/>
</dbReference>
<evidence type="ECO:0000256" key="5">
    <source>
        <dbReference type="ARBA" id="ARBA00023077"/>
    </source>
</evidence>
<evidence type="ECO:0000259" key="11">
    <source>
        <dbReference type="Pfam" id="PF00593"/>
    </source>
</evidence>
<keyword evidence="7 8" id="KW-0998">Cell outer membrane</keyword>
<evidence type="ECO:0000256" key="1">
    <source>
        <dbReference type="ARBA" id="ARBA00004571"/>
    </source>
</evidence>
<evidence type="ECO:0000256" key="9">
    <source>
        <dbReference type="RuleBase" id="RU003357"/>
    </source>
</evidence>
<organism evidence="13 14">
    <name type="scientific">Flectobacillus rivi</name>
    <dbReference type="NCBI Taxonomy" id="2984209"/>
    <lineage>
        <taxon>Bacteria</taxon>
        <taxon>Pseudomonadati</taxon>
        <taxon>Bacteroidota</taxon>
        <taxon>Cytophagia</taxon>
        <taxon>Cytophagales</taxon>
        <taxon>Flectobacillaceae</taxon>
        <taxon>Flectobacillus</taxon>
    </lineage>
</organism>
<feature type="chain" id="PRO_5045054518" evidence="10">
    <location>
        <begin position="22"/>
        <end position="1033"/>
    </location>
</feature>
<dbReference type="Proteomes" id="UP001225761">
    <property type="component" value="Unassembled WGS sequence"/>
</dbReference>
<dbReference type="InterPro" id="IPR037066">
    <property type="entry name" value="Plug_dom_sf"/>
</dbReference>
<evidence type="ECO:0000256" key="10">
    <source>
        <dbReference type="SAM" id="SignalP"/>
    </source>
</evidence>
<dbReference type="Pfam" id="PF13715">
    <property type="entry name" value="CarbopepD_reg_2"/>
    <property type="match status" value="1"/>
</dbReference>
<evidence type="ECO:0000313" key="14">
    <source>
        <dbReference type="Proteomes" id="UP001225761"/>
    </source>
</evidence>
<evidence type="ECO:0000256" key="7">
    <source>
        <dbReference type="ARBA" id="ARBA00023237"/>
    </source>
</evidence>
<reference evidence="13 14" key="1">
    <citation type="submission" date="2023-05" db="EMBL/GenBank/DDBJ databases">
        <title>Novel species of genus Flectobacillus isolated from stream in China.</title>
        <authorList>
            <person name="Lu H."/>
        </authorList>
    </citation>
    <scope>NUCLEOTIDE SEQUENCE [LARGE SCALE GENOMIC DNA]</scope>
    <source>
        <strain evidence="13 14">LFS242W</strain>
    </source>
</reference>
<dbReference type="InterPro" id="IPR023997">
    <property type="entry name" value="TonB-dep_OMP_SusC/RagA_CS"/>
</dbReference>
<keyword evidence="2 8" id="KW-0813">Transport</keyword>
<dbReference type="Pfam" id="PF00593">
    <property type="entry name" value="TonB_dep_Rec_b-barrel"/>
    <property type="match status" value="1"/>
</dbReference>
<keyword evidence="10" id="KW-0732">Signal</keyword>
<protein>
    <submittedName>
        <fullName evidence="13">TonB-dependent receptor</fullName>
    </submittedName>
</protein>
<evidence type="ECO:0000313" key="13">
    <source>
        <dbReference type="EMBL" id="MDI9873275.1"/>
    </source>
</evidence>
<dbReference type="Pfam" id="PF07715">
    <property type="entry name" value="Plug"/>
    <property type="match status" value="1"/>
</dbReference>
<dbReference type="NCBIfam" id="TIGR04056">
    <property type="entry name" value="OMP_RagA_SusC"/>
    <property type="match status" value="1"/>
</dbReference>
<evidence type="ECO:0000256" key="8">
    <source>
        <dbReference type="PROSITE-ProRule" id="PRU01360"/>
    </source>
</evidence>
<dbReference type="SUPFAM" id="SSF56935">
    <property type="entry name" value="Porins"/>
    <property type="match status" value="1"/>
</dbReference>
<feature type="domain" description="TonB-dependent receptor-like beta-barrel" evidence="11">
    <location>
        <begin position="434"/>
        <end position="926"/>
    </location>
</feature>
<dbReference type="Gene3D" id="2.60.40.1120">
    <property type="entry name" value="Carboxypeptidase-like, regulatory domain"/>
    <property type="match status" value="1"/>
</dbReference>
<comment type="caution">
    <text evidence="13">The sequence shown here is derived from an EMBL/GenBank/DDBJ whole genome shotgun (WGS) entry which is preliminary data.</text>
</comment>
<dbReference type="InterPro" id="IPR008969">
    <property type="entry name" value="CarboxyPept-like_regulatory"/>
</dbReference>